<dbReference type="InterPro" id="IPR050739">
    <property type="entry name" value="MFP"/>
</dbReference>
<dbReference type="AlphaFoldDB" id="A0A6M8HYI6"/>
<feature type="region of interest" description="Disordered" evidence="1">
    <location>
        <begin position="1"/>
        <end position="21"/>
    </location>
</feature>
<proteinExistence type="predicted"/>
<feature type="domain" description="Multidrug resistance protein MdtA-like barrel-sandwich hybrid" evidence="3">
    <location>
        <begin position="67"/>
        <end position="255"/>
    </location>
</feature>
<dbReference type="Gene3D" id="1.10.287.470">
    <property type="entry name" value="Helix hairpin bin"/>
    <property type="match status" value="1"/>
</dbReference>
<dbReference type="KEGG" id="lck:HN018_22290"/>
<dbReference type="SUPFAM" id="SSF111369">
    <property type="entry name" value="HlyD-like secretion proteins"/>
    <property type="match status" value="2"/>
</dbReference>
<keyword evidence="5" id="KW-1185">Reference proteome</keyword>
<feature type="compositionally biased region" description="Polar residues" evidence="1">
    <location>
        <begin position="162"/>
        <end position="178"/>
    </location>
</feature>
<dbReference type="PANTHER" id="PTHR30386">
    <property type="entry name" value="MEMBRANE FUSION SUBUNIT OF EMRAB-TOLC MULTIDRUG EFFLUX PUMP"/>
    <property type="match status" value="1"/>
</dbReference>
<geneLocation type="plasmid" evidence="4 5">
    <name>unnamed1</name>
</geneLocation>
<dbReference type="GO" id="GO:0055085">
    <property type="term" value="P:transmembrane transport"/>
    <property type="evidence" value="ECO:0007669"/>
    <property type="project" value="InterPro"/>
</dbReference>
<organism evidence="4 5">
    <name type="scientific">Lichenicola cladoniae</name>
    <dbReference type="NCBI Taxonomy" id="1484109"/>
    <lineage>
        <taxon>Bacteria</taxon>
        <taxon>Pseudomonadati</taxon>
        <taxon>Pseudomonadota</taxon>
        <taxon>Alphaproteobacteria</taxon>
        <taxon>Acetobacterales</taxon>
        <taxon>Acetobacteraceae</taxon>
        <taxon>Lichenicola</taxon>
    </lineage>
</organism>
<dbReference type="PANTHER" id="PTHR30386:SF24">
    <property type="entry name" value="MULTIDRUG RESISTANCE EFFLUX PUMP"/>
    <property type="match status" value="1"/>
</dbReference>
<feature type="region of interest" description="Disordered" evidence="1">
    <location>
        <begin position="162"/>
        <end position="186"/>
    </location>
</feature>
<dbReference type="Gene3D" id="2.40.30.170">
    <property type="match status" value="1"/>
</dbReference>
<protein>
    <submittedName>
        <fullName evidence="4">HlyD family secretion protein</fullName>
    </submittedName>
</protein>
<dbReference type="Proteomes" id="UP000500767">
    <property type="component" value="Plasmid unnamed1"/>
</dbReference>
<keyword evidence="2" id="KW-0472">Membrane</keyword>
<evidence type="ECO:0000259" key="3">
    <source>
        <dbReference type="Pfam" id="PF25917"/>
    </source>
</evidence>
<gene>
    <name evidence="4" type="ORF">HN018_22290</name>
</gene>
<dbReference type="Gene3D" id="2.40.50.100">
    <property type="match status" value="1"/>
</dbReference>
<dbReference type="EMBL" id="CP053709">
    <property type="protein sequence ID" value="QKE93257.1"/>
    <property type="molecule type" value="Genomic_DNA"/>
</dbReference>
<evidence type="ECO:0000256" key="1">
    <source>
        <dbReference type="SAM" id="MobiDB-lite"/>
    </source>
</evidence>
<accession>A0A6M8HYI6</accession>
<dbReference type="InterPro" id="IPR058625">
    <property type="entry name" value="MdtA-like_BSH"/>
</dbReference>
<feature type="transmembrane region" description="Helical" evidence="2">
    <location>
        <begin position="27"/>
        <end position="49"/>
    </location>
</feature>
<keyword evidence="4" id="KW-0614">Plasmid</keyword>
<name>A0A6M8HYI6_9PROT</name>
<feature type="compositionally biased region" description="Basic and acidic residues" evidence="1">
    <location>
        <begin position="1"/>
        <end position="20"/>
    </location>
</feature>
<evidence type="ECO:0000313" key="4">
    <source>
        <dbReference type="EMBL" id="QKE93257.1"/>
    </source>
</evidence>
<reference evidence="4 5" key="1">
    <citation type="journal article" date="2014" name="World J. Microbiol. Biotechnol.">
        <title>Biodiversity and physiological characteristics of Antarctic and Arctic lichens-associated bacteria.</title>
        <authorList>
            <person name="Lee Y.M."/>
            <person name="Kim E.H."/>
            <person name="Lee H.K."/>
            <person name="Hong S.G."/>
        </authorList>
    </citation>
    <scope>NUCLEOTIDE SEQUENCE [LARGE SCALE GENOMIC DNA]</scope>
    <source>
        <strain evidence="4 5">PAMC 26569</strain>
        <plasmid evidence="4">unnamed1</plasmid>
    </source>
</reference>
<evidence type="ECO:0000313" key="5">
    <source>
        <dbReference type="Proteomes" id="UP000500767"/>
    </source>
</evidence>
<keyword evidence="2" id="KW-0812">Transmembrane</keyword>
<sequence>MSDKSGTPDDGQKQDDDKKVSPKKRPFWPILLALVVVAAFVAIVLVIALTPNPDVWTDDAYVQVHYASVSPRIAGQVVAIASDDNDHVQARQLLVQLDDRDQRVSLATSQATLDRDRAQFQDALANVGRQPSVIEQQSSQEASLEAQLGLARANRTRYRNLASTGAGTQQSRQSSEADTAQLEAQLAGARASTDAARHQLDVLKAMADADRAQIKADEAQLQQAQLTLSYTRILAPLDATVTNRSVQLGDYVGPGGVLMSLVPLDRLYIVANYRELALRHVLPGQHVRIHVDAYNIDLDGVVQGIPPASGAIYSPVPSNNATGNFTKIVQRLPVKILVAPGQDLAHLLRAGLSVETTIHTGLADVAGEQAHTSGRVIAN</sequence>
<dbReference type="Pfam" id="PF25917">
    <property type="entry name" value="BSH_RND"/>
    <property type="match status" value="1"/>
</dbReference>
<evidence type="ECO:0000256" key="2">
    <source>
        <dbReference type="SAM" id="Phobius"/>
    </source>
</evidence>
<keyword evidence="2" id="KW-1133">Transmembrane helix</keyword>